<dbReference type="EMBL" id="WNWQ01000131">
    <property type="protein sequence ID" value="KAE9977432.1"/>
    <property type="molecule type" value="Genomic_DNA"/>
</dbReference>
<organism evidence="1 2">
    <name type="scientific">Venturia inaequalis</name>
    <name type="common">Apple scab fungus</name>
    <dbReference type="NCBI Taxonomy" id="5025"/>
    <lineage>
        <taxon>Eukaryota</taxon>
        <taxon>Fungi</taxon>
        <taxon>Dikarya</taxon>
        <taxon>Ascomycota</taxon>
        <taxon>Pezizomycotina</taxon>
        <taxon>Dothideomycetes</taxon>
        <taxon>Pleosporomycetidae</taxon>
        <taxon>Venturiales</taxon>
        <taxon>Venturiaceae</taxon>
        <taxon>Venturia</taxon>
    </lineage>
</organism>
<dbReference type="SUPFAM" id="SSF53474">
    <property type="entry name" value="alpha/beta-Hydrolases"/>
    <property type="match status" value="1"/>
</dbReference>
<proteinExistence type="predicted"/>
<comment type="caution">
    <text evidence="1">The sequence shown here is derived from an EMBL/GenBank/DDBJ whole genome shotgun (WGS) entry which is preliminary data.</text>
</comment>
<sequence length="400" mass="41931">MLRYLRLSITITILSLLPYFVMRIQTLILSATAAIAHPQAASIPVSGDNGEMGGIFGMGFSSSPPAWASGIGSALSSFASSSGLSSAFGSLTANVDPNTIISKLVPAGPEYPKGKMTLADFYDPGSGPYPAHFITEETLGNHTIYKPKTPPPSNIKMPVLIWGNGGCTSSGTPYAPFLTEVASHGYICIANGPPGGAPPTLDLPKEAGGLLPGPNGEKIYAKEAASGAGFAKIKDMLDAITWVVAGNAAKYGTIDINSFITAGSSCGGLEAYSAAYHNDRVKLVGVYNSGVIDAKKKYLLKEMKAGIAYFQGGPQDPGYANSEADYALLPAGVPAFKASLDSGHMGTFFTKQGGKYGRTSVALFEWFFRGDQKGKAMWTDPASEGSMVKEKWNVTTKNFS</sequence>
<protein>
    <recommendedName>
        <fullName evidence="3">Alpha/beta-hydrolase</fullName>
    </recommendedName>
</protein>
<evidence type="ECO:0000313" key="2">
    <source>
        <dbReference type="Proteomes" id="UP000433883"/>
    </source>
</evidence>
<dbReference type="InterPro" id="IPR029058">
    <property type="entry name" value="AB_hydrolase_fold"/>
</dbReference>
<reference evidence="1 2" key="1">
    <citation type="submission" date="2019-11" db="EMBL/GenBank/DDBJ databases">
        <title>Venturia inaequalis Genome Resource.</title>
        <authorList>
            <person name="Lichtner F.J."/>
        </authorList>
    </citation>
    <scope>NUCLEOTIDE SEQUENCE [LARGE SCALE GENOMIC DNA]</scope>
    <source>
        <strain evidence="1">Bline_iso_100314</strain>
    </source>
</reference>
<dbReference type="Proteomes" id="UP000433883">
    <property type="component" value="Unassembled WGS sequence"/>
</dbReference>
<dbReference type="PANTHER" id="PTHR33428">
    <property type="entry name" value="CHLOROPHYLLASE-2, CHLOROPLASTIC"/>
    <property type="match status" value="1"/>
</dbReference>
<gene>
    <name evidence="1" type="ORF">BLS_001415</name>
</gene>
<evidence type="ECO:0000313" key="1">
    <source>
        <dbReference type="EMBL" id="KAE9977432.1"/>
    </source>
</evidence>
<accession>A0A8H3UUG2</accession>
<dbReference type="PANTHER" id="PTHR33428:SF14">
    <property type="entry name" value="CARBOXYLESTERASE TYPE B DOMAIN-CONTAINING PROTEIN"/>
    <property type="match status" value="1"/>
</dbReference>
<name>A0A8H3UUG2_VENIN</name>
<evidence type="ECO:0008006" key="3">
    <source>
        <dbReference type="Google" id="ProtNLM"/>
    </source>
</evidence>
<dbReference type="AlphaFoldDB" id="A0A8H3UUG2"/>
<dbReference type="Gene3D" id="3.40.50.1820">
    <property type="entry name" value="alpha/beta hydrolase"/>
    <property type="match status" value="1"/>
</dbReference>